<keyword evidence="5 7" id="KW-0472">Membrane</keyword>
<dbReference type="PANTHER" id="PTHR48022:SF68">
    <property type="entry name" value="MAJOR FACILITATOR SUPERFAMILY (MFS) PROFILE DOMAIN-CONTAINING PROTEIN-RELATED"/>
    <property type="match status" value="1"/>
</dbReference>
<evidence type="ECO:0000256" key="2">
    <source>
        <dbReference type="ARBA" id="ARBA00010992"/>
    </source>
</evidence>
<reference evidence="9" key="2">
    <citation type="submission" date="2023-06" db="EMBL/GenBank/DDBJ databases">
        <authorList>
            <person name="Kobayashi Y."/>
            <person name="Kayamori A."/>
            <person name="Aoki K."/>
            <person name="Shiwa Y."/>
            <person name="Fujita N."/>
            <person name="Sugita T."/>
            <person name="Iwasaki W."/>
            <person name="Tanaka N."/>
            <person name="Takashima M."/>
        </authorList>
    </citation>
    <scope>NUCLEOTIDE SEQUENCE</scope>
    <source>
        <strain evidence="9">HIS016</strain>
    </source>
</reference>
<dbReference type="InterPro" id="IPR005828">
    <property type="entry name" value="MFS_sugar_transport-like"/>
</dbReference>
<dbReference type="PANTHER" id="PTHR48022">
    <property type="entry name" value="PLASTIDIC GLUCOSE TRANSPORTER 4"/>
    <property type="match status" value="1"/>
</dbReference>
<reference evidence="9" key="1">
    <citation type="journal article" date="2023" name="BMC Genomics">
        <title>Chromosome-level genome assemblies of Cutaneotrichosporon spp. (Trichosporonales, Basidiomycota) reveal imbalanced evolution between nucleotide sequences and chromosome synteny.</title>
        <authorList>
            <person name="Kobayashi Y."/>
            <person name="Kayamori A."/>
            <person name="Aoki K."/>
            <person name="Shiwa Y."/>
            <person name="Matsutani M."/>
            <person name="Fujita N."/>
            <person name="Sugita T."/>
            <person name="Iwasaki W."/>
            <person name="Tanaka N."/>
            <person name="Takashima M."/>
        </authorList>
    </citation>
    <scope>NUCLEOTIDE SEQUENCE</scope>
    <source>
        <strain evidence="9">HIS016</strain>
    </source>
</reference>
<dbReference type="GO" id="GO:0016020">
    <property type="term" value="C:membrane"/>
    <property type="evidence" value="ECO:0007669"/>
    <property type="project" value="UniProtKB-SubCell"/>
</dbReference>
<comment type="subcellular location">
    <subcellularLocation>
        <location evidence="1">Membrane</location>
        <topology evidence="1">Multi-pass membrane protein</topology>
    </subcellularLocation>
</comment>
<name>A0AAD3TP04_9TREE</name>
<feature type="compositionally biased region" description="Basic residues" evidence="6">
    <location>
        <begin position="1"/>
        <end position="11"/>
    </location>
</feature>
<evidence type="ECO:0000256" key="6">
    <source>
        <dbReference type="SAM" id="MobiDB-lite"/>
    </source>
</evidence>
<dbReference type="Gene3D" id="1.20.1250.20">
    <property type="entry name" value="MFS general substrate transporter like domains"/>
    <property type="match status" value="1"/>
</dbReference>
<evidence type="ECO:0000256" key="5">
    <source>
        <dbReference type="ARBA" id="ARBA00023136"/>
    </source>
</evidence>
<gene>
    <name evidence="9" type="ORF">CspeluHIS016_0106780</name>
</gene>
<protein>
    <recommendedName>
        <fullName evidence="8">Major facilitator superfamily (MFS) profile domain-containing protein</fullName>
    </recommendedName>
</protein>
<dbReference type="Pfam" id="PF00083">
    <property type="entry name" value="Sugar_tr"/>
    <property type="match status" value="1"/>
</dbReference>
<keyword evidence="4 7" id="KW-1133">Transmembrane helix</keyword>
<dbReference type="GO" id="GO:0005351">
    <property type="term" value="F:carbohydrate:proton symporter activity"/>
    <property type="evidence" value="ECO:0007669"/>
    <property type="project" value="TreeGrafter"/>
</dbReference>
<proteinExistence type="inferred from homology"/>
<dbReference type="Proteomes" id="UP001222932">
    <property type="component" value="Unassembled WGS sequence"/>
</dbReference>
<keyword evidence="10" id="KW-1185">Reference proteome</keyword>
<evidence type="ECO:0000256" key="4">
    <source>
        <dbReference type="ARBA" id="ARBA00022989"/>
    </source>
</evidence>
<dbReference type="InterPro" id="IPR036259">
    <property type="entry name" value="MFS_trans_sf"/>
</dbReference>
<feature type="transmembrane region" description="Helical" evidence="7">
    <location>
        <begin position="96"/>
        <end position="118"/>
    </location>
</feature>
<feature type="domain" description="Major facilitator superfamily (MFS) profile" evidence="8">
    <location>
        <begin position="47"/>
        <end position="192"/>
    </location>
</feature>
<accession>A0AAD3TP04</accession>
<evidence type="ECO:0000313" key="9">
    <source>
        <dbReference type="EMBL" id="GMK54092.1"/>
    </source>
</evidence>
<dbReference type="InterPro" id="IPR020846">
    <property type="entry name" value="MFS_dom"/>
</dbReference>
<dbReference type="EMBL" id="BTCM01000001">
    <property type="protein sequence ID" value="GMK54092.1"/>
    <property type="molecule type" value="Genomic_DNA"/>
</dbReference>
<dbReference type="AlphaFoldDB" id="A0AAD3TP04"/>
<comment type="caution">
    <text evidence="9">The sequence shown here is derived from an EMBL/GenBank/DDBJ whole genome shotgun (WGS) entry which is preliminary data.</text>
</comment>
<dbReference type="InterPro" id="IPR050360">
    <property type="entry name" value="MFS_Sugar_Transporters"/>
</dbReference>
<dbReference type="SUPFAM" id="SSF103473">
    <property type="entry name" value="MFS general substrate transporter"/>
    <property type="match status" value="1"/>
</dbReference>
<feature type="transmembrane region" description="Helical" evidence="7">
    <location>
        <begin position="42"/>
        <end position="60"/>
    </location>
</feature>
<evidence type="ECO:0000256" key="1">
    <source>
        <dbReference type="ARBA" id="ARBA00004141"/>
    </source>
</evidence>
<comment type="similarity">
    <text evidence="2">Belongs to the major facilitator superfamily. Sugar transporter (TC 2.A.1.1) family.</text>
</comment>
<keyword evidence="3 7" id="KW-0812">Transmembrane</keyword>
<dbReference type="PROSITE" id="PS50850">
    <property type="entry name" value="MFS"/>
    <property type="match status" value="1"/>
</dbReference>
<feature type="region of interest" description="Disordered" evidence="6">
    <location>
        <begin position="1"/>
        <end position="28"/>
    </location>
</feature>
<feature type="transmembrane region" description="Helical" evidence="7">
    <location>
        <begin position="139"/>
        <end position="158"/>
    </location>
</feature>
<sequence length="192" mass="20794">MRKPRSHRRSRVPGTRRGSRHTPPIDWDTAARFRPSKLKGTSLTYMVAFVAGTGSPLFGYDQRATSGMLTLPNFMKQFPKTATVPGFSGSSNAATLQTFIVAIYELGCLAGALSNLWVGDRVGRKHTTALGSIIRMIPSVLQTTAFAYVHMLIVYVVTGVENGLLTSTVPACQSESAKPHRRGQLGTGWVPS</sequence>
<evidence type="ECO:0000256" key="7">
    <source>
        <dbReference type="SAM" id="Phobius"/>
    </source>
</evidence>
<evidence type="ECO:0000313" key="10">
    <source>
        <dbReference type="Proteomes" id="UP001222932"/>
    </source>
</evidence>
<organism evidence="9 10">
    <name type="scientific">Cutaneotrichosporon spelunceum</name>
    <dbReference type="NCBI Taxonomy" id="1672016"/>
    <lineage>
        <taxon>Eukaryota</taxon>
        <taxon>Fungi</taxon>
        <taxon>Dikarya</taxon>
        <taxon>Basidiomycota</taxon>
        <taxon>Agaricomycotina</taxon>
        <taxon>Tremellomycetes</taxon>
        <taxon>Trichosporonales</taxon>
        <taxon>Trichosporonaceae</taxon>
        <taxon>Cutaneotrichosporon</taxon>
    </lineage>
</organism>
<evidence type="ECO:0000256" key="3">
    <source>
        <dbReference type="ARBA" id="ARBA00022692"/>
    </source>
</evidence>
<evidence type="ECO:0000259" key="8">
    <source>
        <dbReference type="PROSITE" id="PS50850"/>
    </source>
</evidence>